<evidence type="ECO:0000313" key="11">
    <source>
        <dbReference type="EMBL" id="GLK07589.1"/>
    </source>
</evidence>
<evidence type="ECO:0000256" key="5">
    <source>
        <dbReference type="ARBA" id="ARBA00022989"/>
    </source>
</evidence>
<reference evidence="11" key="2">
    <citation type="submission" date="2023-01" db="EMBL/GenBank/DDBJ databases">
        <authorList>
            <person name="Sun Q."/>
            <person name="Evtushenko L."/>
        </authorList>
    </citation>
    <scope>NUCLEOTIDE SEQUENCE</scope>
    <source>
        <strain evidence="11">VKM Ac-2007</strain>
    </source>
</reference>
<sequence length="649" mass="69188">MREQSTASGRHDARASARTAETDPLFGQGLRLPHEHGAASGAGTGATLRRIPSVVGTTLRLGYRADPAALAAVATSQLVMGLATSATYLTTQRLLTGLFSAAPAQAKLHALAPVAVFMVGAMAVRGVCDAVAVAASGRLGPRVAELANTTLLERVVAVELVTTESPDFHNRLSAARQGAEATRRMTERAVGLSGGLVSIVAALSVLLALNPILVPLLLLALVPKAWSIARTVGARHASMKRWMDMSRQLDVLSQLMTSRESAEEIRAHRVGPFLLSHYRRLSARSAQEQARLAGQEARTRSVAGGVGGLAALATYGALLLLVINDQMAFATAGTAAFAIRSSMMTLTSFVMQFQQLYQDGLLTVEWRDACVRAEAEAIPAGGRPPAPRVGTIATRGLRFTYPGARTPALDGVDVDIRRGEVVALVGENGSGKSTLARLLTGLYLPSGGTVLWDGVPTGELDRDALFDQVALVSQDFVQWPFTAETNIVIGRPERAVDRRWLAYALRSTGADAVLSRLDDGMGTLLAREFWGGVNLSNGQWQRLGLARAWYRHAPVLVVDEPTSALDPAAEIETFNRITELTGHGTTVILISHQLALVARADRIYVLDAGRVVERGTHAELMEADGGYAATYRLQAEQFTGVSPMTESRQ</sequence>
<gene>
    <name evidence="11" type="ORF">GCM10017600_09940</name>
</gene>
<dbReference type="InterPro" id="IPR036640">
    <property type="entry name" value="ABC1_TM_sf"/>
</dbReference>
<keyword evidence="2 8" id="KW-0812">Transmembrane</keyword>
<keyword evidence="6 8" id="KW-0472">Membrane</keyword>
<accession>A0A9W6HXR6</accession>
<feature type="transmembrane region" description="Helical" evidence="8">
    <location>
        <begin position="110"/>
        <end position="135"/>
    </location>
</feature>
<evidence type="ECO:0000256" key="7">
    <source>
        <dbReference type="SAM" id="MobiDB-lite"/>
    </source>
</evidence>
<evidence type="ECO:0000256" key="1">
    <source>
        <dbReference type="ARBA" id="ARBA00004651"/>
    </source>
</evidence>
<keyword evidence="12" id="KW-1185">Reference proteome</keyword>
<comment type="subcellular location">
    <subcellularLocation>
        <location evidence="1">Cell membrane</location>
        <topology evidence="1">Multi-pass membrane protein</topology>
    </subcellularLocation>
</comment>
<dbReference type="PANTHER" id="PTHR43394:SF1">
    <property type="entry name" value="ATP-BINDING CASSETTE SUB-FAMILY B MEMBER 10, MITOCHONDRIAL"/>
    <property type="match status" value="1"/>
</dbReference>
<keyword evidence="4" id="KW-0067">ATP-binding</keyword>
<evidence type="ECO:0000256" key="6">
    <source>
        <dbReference type="ARBA" id="ARBA00023136"/>
    </source>
</evidence>
<evidence type="ECO:0000256" key="3">
    <source>
        <dbReference type="ARBA" id="ARBA00022741"/>
    </source>
</evidence>
<evidence type="ECO:0000256" key="4">
    <source>
        <dbReference type="ARBA" id="ARBA00022840"/>
    </source>
</evidence>
<dbReference type="InterPro" id="IPR003593">
    <property type="entry name" value="AAA+_ATPase"/>
</dbReference>
<dbReference type="PROSITE" id="PS50929">
    <property type="entry name" value="ABC_TM1F"/>
    <property type="match status" value="1"/>
</dbReference>
<dbReference type="RefSeq" id="WP_271216116.1">
    <property type="nucleotide sequence ID" value="NZ_BAAAVD010000006.1"/>
</dbReference>
<dbReference type="SMART" id="SM00382">
    <property type="entry name" value="AAA"/>
    <property type="match status" value="1"/>
</dbReference>
<dbReference type="Gene3D" id="1.20.1560.10">
    <property type="entry name" value="ABC transporter type 1, transmembrane domain"/>
    <property type="match status" value="1"/>
</dbReference>
<evidence type="ECO:0000256" key="8">
    <source>
        <dbReference type="SAM" id="Phobius"/>
    </source>
</evidence>
<dbReference type="EMBL" id="BSEV01000001">
    <property type="protein sequence ID" value="GLK07589.1"/>
    <property type="molecule type" value="Genomic_DNA"/>
</dbReference>
<dbReference type="SUPFAM" id="SSF52540">
    <property type="entry name" value="P-loop containing nucleoside triphosphate hydrolases"/>
    <property type="match status" value="1"/>
</dbReference>
<dbReference type="SUPFAM" id="SSF90123">
    <property type="entry name" value="ABC transporter transmembrane region"/>
    <property type="match status" value="1"/>
</dbReference>
<evidence type="ECO:0000313" key="12">
    <source>
        <dbReference type="Proteomes" id="UP001143474"/>
    </source>
</evidence>
<dbReference type="InterPro" id="IPR039421">
    <property type="entry name" value="Type_1_exporter"/>
</dbReference>
<feature type="compositionally biased region" description="Basic and acidic residues" evidence="7">
    <location>
        <begin position="1"/>
        <end position="15"/>
    </location>
</feature>
<evidence type="ECO:0000256" key="2">
    <source>
        <dbReference type="ARBA" id="ARBA00022692"/>
    </source>
</evidence>
<feature type="transmembrane region" description="Helical" evidence="8">
    <location>
        <begin position="68"/>
        <end position="90"/>
    </location>
</feature>
<keyword evidence="5 8" id="KW-1133">Transmembrane helix</keyword>
<dbReference type="Pfam" id="PF00005">
    <property type="entry name" value="ABC_tran"/>
    <property type="match status" value="1"/>
</dbReference>
<dbReference type="GO" id="GO:0005886">
    <property type="term" value="C:plasma membrane"/>
    <property type="evidence" value="ECO:0007669"/>
    <property type="project" value="UniProtKB-SubCell"/>
</dbReference>
<dbReference type="GO" id="GO:0015421">
    <property type="term" value="F:ABC-type oligopeptide transporter activity"/>
    <property type="evidence" value="ECO:0007669"/>
    <property type="project" value="TreeGrafter"/>
</dbReference>
<dbReference type="Gene3D" id="3.40.50.300">
    <property type="entry name" value="P-loop containing nucleotide triphosphate hydrolases"/>
    <property type="match status" value="1"/>
</dbReference>
<name>A0A9W6HXR6_9ACTN</name>
<dbReference type="InterPro" id="IPR011527">
    <property type="entry name" value="ABC1_TM_dom"/>
</dbReference>
<dbReference type="CDD" id="cd03228">
    <property type="entry name" value="ABCC_MRP_Like"/>
    <property type="match status" value="1"/>
</dbReference>
<reference evidence="11" key="1">
    <citation type="journal article" date="2014" name="Int. J. Syst. Evol. Microbiol.">
        <title>Complete genome sequence of Corynebacterium casei LMG S-19264T (=DSM 44701T), isolated from a smear-ripened cheese.</title>
        <authorList>
            <consortium name="US DOE Joint Genome Institute (JGI-PGF)"/>
            <person name="Walter F."/>
            <person name="Albersmeier A."/>
            <person name="Kalinowski J."/>
            <person name="Ruckert C."/>
        </authorList>
    </citation>
    <scope>NUCLEOTIDE SEQUENCE</scope>
    <source>
        <strain evidence="11">VKM Ac-2007</strain>
    </source>
</reference>
<feature type="domain" description="ABC transmembrane type-1" evidence="10">
    <location>
        <begin position="71"/>
        <end position="358"/>
    </location>
</feature>
<protein>
    <submittedName>
        <fullName evidence="11">Multidrug ABC transporter permease</fullName>
    </submittedName>
</protein>
<feature type="transmembrane region" description="Helical" evidence="8">
    <location>
        <begin position="213"/>
        <end position="233"/>
    </location>
</feature>
<feature type="transmembrane region" description="Helical" evidence="8">
    <location>
        <begin position="189"/>
        <end position="207"/>
    </location>
</feature>
<keyword evidence="3" id="KW-0547">Nucleotide-binding</keyword>
<feature type="domain" description="ABC transporter" evidence="9">
    <location>
        <begin position="392"/>
        <end position="633"/>
    </location>
</feature>
<evidence type="ECO:0000259" key="9">
    <source>
        <dbReference type="PROSITE" id="PS50893"/>
    </source>
</evidence>
<feature type="transmembrane region" description="Helical" evidence="8">
    <location>
        <begin position="301"/>
        <end position="323"/>
    </location>
</feature>
<comment type="caution">
    <text evidence="11">The sequence shown here is derived from an EMBL/GenBank/DDBJ whole genome shotgun (WGS) entry which is preliminary data.</text>
</comment>
<dbReference type="PANTHER" id="PTHR43394">
    <property type="entry name" value="ATP-DEPENDENT PERMEASE MDL1, MITOCHONDRIAL"/>
    <property type="match status" value="1"/>
</dbReference>
<dbReference type="InterPro" id="IPR003439">
    <property type="entry name" value="ABC_transporter-like_ATP-bd"/>
</dbReference>
<organism evidence="11 12">
    <name type="scientific">Streptosporangium carneum</name>
    <dbReference type="NCBI Taxonomy" id="47481"/>
    <lineage>
        <taxon>Bacteria</taxon>
        <taxon>Bacillati</taxon>
        <taxon>Actinomycetota</taxon>
        <taxon>Actinomycetes</taxon>
        <taxon>Streptosporangiales</taxon>
        <taxon>Streptosporangiaceae</taxon>
        <taxon>Streptosporangium</taxon>
    </lineage>
</organism>
<dbReference type="GO" id="GO:0005524">
    <property type="term" value="F:ATP binding"/>
    <property type="evidence" value="ECO:0007669"/>
    <property type="project" value="UniProtKB-KW"/>
</dbReference>
<feature type="region of interest" description="Disordered" evidence="7">
    <location>
        <begin position="1"/>
        <end position="44"/>
    </location>
</feature>
<dbReference type="AlphaFoldDB" id="A0A9W6HXR6"/>
<evidence type="ECO:0000259" key="10">
    <source>
        <dbReference type="PROSITE" id="PS50929"/>
    </source>
</evidence>
<proteinExistence type="predicted"/>
<dbReference type="Proteomes" id="UP001143474">
    <property type="component" value="Unassembled WGS sequence"/>
</dbReference>
<dbReference type="InterPro" id="IPR027417">
    <property type="entry name" value="P-loop_NTPase"/>
</dbReference>
<dbReference type="PROSITE" id="PS50893">
    <property type="entry name" value="ABC_TRANSPORTER_2"/>
    <property type="match status" value="1"/>
</dbReference>
<dbReference type="GO" id="GO:0016887">
    <property type="term" value="F:ATP hydrolysis activity"/>
    <property type="evidence" value="ECO:0007669"/>
    <property type="project" value="InterPro"/>
</dbReference>